<dbReference type="InterPro" id="IPR030678">
    <property type="entry name" value="Peptide/Ni-bd"/>
</dbReference>
<dbReference type="Proteomes" id="UP000315648">
    <property type="component" value="Unassembled WGS sequence"/>
</dbReference>
<dbReference type="PIRSF" id="PIRSF002741">
    <property type="entry name" value="MppA"/>
    <property type="match status" value="1"/>
</dbReference>
<keyword evidence="7" id="KW-1185">Reference proteome</keyword>
<protein>
    <submittedName>
        <fullName evidence="6">Peptide ABC transporter substrate-binding protein</fullName>
    </submittedName>
</protein>
<comment type="caution">
    <text evidence="6">The sequence shown here is derived from an EMBL/GenBank/DDBJ whole genome shotgun (WGS) entry which is preliminary data.</text>
</comment>
<dbReference type="CDD" id="cd08504">
    <property type="entry name" value="PBP2_OppA"/>
    <property type="match status" value="1"/>
</dbReference>
<evidence type="ECO:0000256" key="1">
    <source>
        <dbReference type="ARBA" id="ARBA00004196"/>
    </source>
</evidence>
<dbReference type="PANTHER" id="PTHR30290:SF10">
    <property type="entry name" value="PERIPLASMIC OLIGOPEPTIDE-BINDING PROTEIN-RELATED"/>
    <property type="match status" value="1"/>
</dbReference>
<keyword evidence="4" id="KW-0732">Signal</keyword>
<dbReference type="EMBL" id="VMBG01000001">
    <property type="protein sequence ID" value="TSJ78735.1"/>
    <property type="molecule type" value="Genomic_DNA"/>
</dbReference>
<dbReference type="InterPro" id="IPR039424">
    <property type="entry name" value="SBP_5"/>
</dbReference>
<evidence type="ECO:0000256" key="3">
    <source>
        <dbReference type="ARBA" id="ARBA00022448"/>
    </source>
</evidence>
<dbReference type="GO" id="GO:0015833">
    <property type="term" value="P:peptide transport"/>
    <property type="evidence" value="ECO:0007669"/>
    <property type="project" value="TreeGrafter"/>
</dbReference>
<sequence length="546" mass="60660">MRPSAARPPSSVLCLLSAVLCLLSITGCTKRETAVERGNREQILIRGMGPEVADLDPHLATTANDYTVLSALFEGLVAEDPQTLAPVPGVAERWELSADGLTYTFHLRANARWSNGEPVTSRDFIGSWKRVLTPSLAADNAYLLYIVQNAEAFHKAKLTNFSQVGFSAPDDRTVRITLEHPAASFLSMVQHWVWWPVHVPTLEKSGSPYTRGNRWTLPATFVGNGPFALKEWRTGQHIDVVKSATYWDAATVRLNGIRFLPIEDLNAEERAFRSGQLHLTEAMPVAKVDAYRKDNPAVLRIDPYLGTYYYTLNTNRPFLNDVKVRRALALAVDRAGIAEKILRAGQQPAHAFTPPGTAGYTSTSGIATDFNEARRLLTEAGYPEGKGAPVLEILLNTSDNHRIIAEAMQATWRAELGLEIRLLNMEGKSVLAARRAKDFQILRSSWIGDYNDPATFLSVWTADSGNNHSGWSNPAYDQLLFQAARTSDATARNALFEQAEAILIADAPFVPIYHYTHVFLLNPSVQGWHPTILDHHPYKHVWLQSQ</sequence>
<dbReference type="PROSITE" id="PS51257">
    <property type="entry name" value="PROKAR_LIPOPROTEIN"/>
    <property type="match status" value="1"/>
</dbReference>
<dbReference type="Gene3D" id="3.40.190.10">
    <property type="entry name" value="Periplasmic binding protein-like II"/>
    <property type="match status" value="1"/>
</dbReference>
<dbReference type="Gene3D" id="3.90.76.10">
    <property type="entry name" value="Dipeptide-binding Protein, Domain 1"/>
    <property type="match status" value="1"/>
</dbReference>
<dbReference type="RefSeq" id="WP_144229076.1">
    <property type="nucleotide sequence ID" value="NZ_CBCRVV010000002.1"/>
</dbReference>
<dbReference type="PANTHER" id="PTHR30290">
    <property type="entry name" value="PERIPLASMIC BINDING COMPONENT OF ABC TRANSPORTER"/>
    <property type="match status" value="1"/>
</dbReference>
<dbReference type="AlphaFoldDB" id="A0A556QQ13"/>
<evidence type="ECO:0000256" key="4">
    <source>
        <dbReference type="ARBA" id="ARBA00022729"/>
    </source>
</evidence>
<dbReference type="Gene3D" id="3.10.105.10">
    <property type="entry name" value="Dipeptide-binding Protein, Domain 3"/>
    <property type="match status" value="1"/>
</dbReference>
<evidence type="ECO:0000313" key="7">
    <source>
        <dbReference type="Proteomes" id="UP000315648"/>
    </source>
</evidence>
<organism evidence="6 7">
    <name type="scientific">Rariglobus hedericola</name>
    <dbReference type="NCBI Taxonomy" id="2597822"/>
    <lineage>
        <taxon>Bacteria</taxon>
        <taxon>Pseudomonadati</taxon>
        <taxon>Verrucomicrobiota</taxon>
        <taxon>Opitutia</taxon>
        <taxon>Opitutales</taxon>
        <taxon>Opitutaceae</taxon>
        <taxon>Rariglobus</taxon>
    </lineage>
</organism>
<evidence type="ECO:0000256" key="2">
    <source>
        <dbReference type="ARBA" id="ARBA00005695"/>
    </source>
</evidence>
<proteinExistence type="inferred from homology"/>
<gene>
    <name evidence="6" type="ORF">FPL22_05355</name>
</gene>
<dbReference type="GO" id="GO:1904680">
    <property type="term" value="F:peptide transmembrane transporter activity"/>
    <property type="evidence" value="ECO:0007669"/>
    <property type="project" value="TreeGrafter"/>
</dbReference>
<keyword evidence="3" id="KW-0813">Transport</keyword>
<dbReference type="Pfam" id="PF00496">
    <property type="entry name" value="SBP_bac_5"/>
    <property type="match status" value="1"/>
</dbReference>
<comment type="subcellular location">
    <subcellularLocation>
        <location evidence="1">Cell envelope</location>
    </subcellularLocation>
</comment>
<dbReference type="GO" id="GO:0043190">
    <property type="term" value="C:ATP-binding cassette (ABC) transporter complex"/>
    <property type="evidence" value="ECO:0007669"/>
    <property type="project" value="InterPro"/>
</dbReference>
<comment type="similarity">
    <text evidence="2">Belongs to the bacterial solute-binding protein 5 family.</text>
</comment>
<reference evidence="6 7" key="1">
    <citation type="submission" date="2019-07" db="EMBL/GenBank/DDBJ databases">
        <title>Description of 53C-WASEF.</title>
        <authorList>
            <person name="Pitt A."/>
            <person name="Hahn M.W."/>
        </authorList>
    </citation>
    <scope>NUCLEOTIDE SEQUENCE [LARGE SCALE GENOMIC DNA]</scope>
    <source>
        <strain evidence="6 7">53C-WASEF</strain>
    </source>
</reference>
<dbReference type="SUPFAM" id="SSF53850">
    <property type="entry name" value="Periplasmic binding protein-like II"/>
    <property type="match status" value="1"/>
</dbReference>
<dbReference type="GO" id="GO:0030288">
    <property type="term" value="C:outer membrane-bounded periplasmic space"/>
    <property type="evidence" value="ECO:0007669"/>
    <property type="project" value="UniProtKB-ARBA"/>
</dbReference>
<dbReference type="InterPro" id="IPR000914">
    <property type="entry name" value="SBP_5_dom"/>
</dbReference>
<feature type="domain" description="Solute-binding protein family 5" evidence="5">
    <location>
        <begin position="86"/>
        <end position="467"/>
    </location>
</feature>
<name>A0A556QQ13_9BACT</name>
<dbReference type="FunFam" id="3.10.105.10:FF:000001">
    <property type="entry name" value="Oligopeptide ABC transporter, oligopeptide-binding protein"/>
    <property type="match status" value="1"/>
</dbReference>
<dbReference type="FunFam" id="3.90.76.10:FF:000001">
    <property type="entry name" value="Oligopeptide ABC transporter substrate-binding protein"/>
    <property type="match status" value="1"/>
</dbReference>
<accession>A0A556QQ13</accession>
<evidence type="ECO:0000259" key="5">
    <source>
        <dbReference type="Pfam" id="PF00496"/>
    </source>
</evidence>
<dbReference type="OrthoDB" id="137511at2"/>
<evidence type="ECO:0000313" key="6">
    <source>
        <dbReference type="EMBL" id="TSJ78735.1"/>
    </source>
</evidence>